<dbReference type="CDD" id="cd00093">
    <property type="entry name" value="HTH_XRE"/>
    <property type="match status" value="1"/>
</dbReference>
<proteinExistence type="predicted"/>
<gene>
    <name evidence="1" type="ORF">BHX94_01525</name>
</gene>
<sequence length="74" mass="8433">MLTNLEKVRKEKGVSLVDIADTLKVRYQTVSDKINGKSEFKFGEALIIKNAYFPEYDIEFLFASDEKNLEKVGG</sequence>
<evidence type="ECO:0000313" key="1">
    <source>
        <dbReference type="EMBL" id="RAK50171.1"/>
    </source>
</evidence>
<dbReference type="RefSeq" id="WP_111744719.1">
    <property type="nucleotide sequence ID" value="NZ_DALZDE010000001.1"/>
</dbReference>
<dbReference type="Gene3D" id="1.10.260.40">
    <property type="entry name" value="lambda repressor-like DNA-binding domains"/>
    <property type="match status" value="1"/>
</dbReference>
<comment type="caution">
    <text evidence="1">The sequence shown here is derived from an EMBL/GenBank/DDBJ whole genome shotgun (WGS) entry which is preliminary data.</text>
</comment>
<dbReference type="EMBL" id="PZJG01000001">
    <property type="protein sequence ID" value="RAK50171.1"/>
    <property type="molecule type" value="Genomic_DNA"/>
</dbReference>
<protein>
    <submittedName>
        <fullName evidence="1">Transcriptional regulator</fullName>
    </submittedName>
</protein>
<name>A0A328A6P1_9STAP</name>
<dbReference type="SUPFAM" id="SSF47413">
    <property type="entry name" value="lambda repressor-like DNA-binding domains"/>
    <property type="match status" value="1"/>
</dbReference>
<reference evidence="1 2" key="1">
    <citation type="journal article" date="2018" name="Front. Microbiol.">
        <title>Description and Comparative Genomics of Macrococcus caseolyticus subsp. hominis subsp. nov., Macrococcus goetzii sp. nov., Macrococcus epidermidis sp. nov., and Macrococcus bohemicus sp. nov., Novel Macrococci From Human Clinical Material With Virulence Potential and Suspected Uptake of Foreign DNA by Natural Transformation.</title>
        <authorList>
            <person name="Maslanova I."/>
            <person name="Wertheimer Z."/>
            <person name="Sedlacek I."/>
            <person name="Svec P."/>
            <person name="Indrakova A."/>
            <person name="Kovarovic V."/>
            <person name="Schumann P."/>
            <person name="Sproer C."/>
            <person name="Kralova S."/>
            <person name="Sedo O."/>
            <person name="Kristofova L."/>
            <person name="Vrbovska V."/>
            <person name="Fuzik T."/>
            <person name="Petras P."/>
            <person name="Zdrahal Z."/>
            <person name="Ruzickova V."/>
            <person name="Doskar J."/>
            <person name="Pantucek R."/>
        </authorList>
    </citation>
    <scope>NUCLEOTIDE SEQUENCE [LARGE SCALE GENOMIC DNA]</scope>
    <source>
        <strain evidence="1 2">03/115</strain>
    </source>
</reference>
<dbReference type="Proteomes" id="UP000249579">
    <property type="component" value="Unassembled WGS sequence"/>
</dbReference>
<dbReference type="GO" id="GO:0003677">
    <property type="term" value="F:DNA binding"/>
    <property type="evidence" value="ECO:0007669"/>
    <property type="project" value="InterPro"/>
</dbReference>
<organism evidence="1 2">
    <name type="scientific">Macrococcoides bohemicum</name>
    <dbReference type="NCBI Taxonomy" id="1903056"/>
    <lineage>
        <taxon>Bacteria</taxon>
        <taxon>Bacillati</taxon>
        <taxon>Bacillota</taxon>
        <taxon>Bacilli</taxon>
        <taxon>Bacillales</taxon>
        <taxon>Staphylococcaceae</taxon>
        <taxon>Macrococcoides</taxon>
    </lineage>
</organism>
<dbReference type="OrthoDB" id="2064246at2"/>
<dbReference type="InterPro" id="IPR001387">
    <property type="entry name" value="Cro/C1-type_HTH"/>
</dbReference>
<evidence type="ECO:0000313" key="2">
    <source>
        <dbReference type="Proteomes" id="UP000249579"/>
    </source>
</evidence>
<dbReference type="InterPro" id="IPR010982">
    <property type="entry name" value="Lambda_DNA-bd_dom_sf"/>
</dbReference>
<accession>A0A328A6P1</accession>
<dbReference type="AlphaFoldDB" id="A0A328A6P1"/>